<dbReference type="InterPro" id="IPR003594">
    <property type="entry name" value="HATPase_dom"/>
</dbReference>
<accession>A0A1M5UJL1</accession>
<keyword evidence="5" id="KW-0597">Phosphoprotein</keyword>
<evidence type="ECO:0000256" key="14">
    <source>
        <dbReference type="SAM" id="Phobius"/>
    </source>
</evidence>
<keyword evidence="11 14" id="KW-1133">Transmembrane helix</keyword>
<dbReference type="Pfam" id="PF00672">
    <property type="entry name" value="HAMP"/>
    <property type="match status" value="1"/>
</dbReference>
<protein>
    <recommendedName>
        <fullName evidence="3">histidine kinase</fullName>
        <ecNumber evidence="3">2.7.13.3</ecNumber>
    </recommendedName>
</protein>
<keyword evidence="7 14" id="KW-0812">Transmembrane</keyword>
<dbReference type="SMART" id="SM00388">
    <property type="entry name" value="HisKA"/>
    <property type="match status" value="1"/>
</dbReference>
<evidence type="ECO:0000256" key="4">
    <source>
        <dbReference type="ARBA" id="ARBA00022475"/>
    </source>
</evidence>
<dbReference type="GO" id="GO:0005524">
    <property type="term" value="F:ATP binding"/>
    <property type="evidence" value="ECO:0007669"/>
    <property type="project" value="UniProtKB-KW"/>
</dbReference>
<evidence type="ECO:0000256" key="8">
    <source>
        <dbReference type="ARBA" id="ARBA00022741"/>
    </source>
</evidence>
<dbReference type="Pfam" id="PF02518">
    <property type="entry name" value="HATPase_c"/>
    <property type="match status" value="1"/>
</dbReference>
<dbReference type="STRING" id="1121316.SAMN02745207_01776"/>
<dbReference type="Gene3D" id="1.10.287.130">
    <property type="match status" value="1"/>
</dbReference>
<keyword evidence="6" id="KW-0808">Transferase</keyword>
<dbReference type="SUPFAM" id="SSF55874">
    <property type="entry name" value="ATPase domain of HSP90 chaperone/DNA topoisomerase II/histidine kinase"/>
    <property type="match status" value="1"/>
</dbReference>
<evidence type="ECO:0000256" key="10">
    <source>
        <dbReference type="ARBA" id="ARBA00022840"/>
    </source>
</evidence>
<dbReference type="CDD" id="cd06225">
    <property type="entry name" value="HAMP"/>
    <property type="match status" value="1"/>
</dbReference>
<evidence type="ECO:0000256" key="11">
    <source>
        <dbReference type="ARBA" id="ARBA00022989"/>
    </source>
</evidence>
<dbReference type="PROSITE" id="PS50885">
    <property type="entry name" value="HAMP"/>
    <property type="match status" value="1"/>
</dbReference>
<dbReference type="InterPro" id="IPR050398">
    <property type="entry name" value="HssS/ArlS-like"/>
</dbReference>
<evidence type="ECO:0000256" key="1">
    <source>
        <dbReference type="ARBA" id="ARBA00000085"/>
    </source>
</evidence>
<feature type="domain" description="Histidine kinase" evidence="15">
    <location>
        <begin position="261"/>
        <end position="478"/>
    </location>
</feature>
<dbReference type="CDD" id="cd00075">
    <property type="entry name" value="HATPase"/>
    <property type="match status" value="1"/>
</dbReference>
<dbReference type="FunFam" id="1.10.287.130:FF:000001">
    <property type="entry name" value="Two-component sensor histidine kinase"/>
    <property type="match status" value="1"/>
</dbReference>
<dbReference type="EC" id="2.7.13.3" evidence="3"/>
<comment type="subcellular location">
    <subcellularLocation>
        <location evidence="2">Cell membrane</location>
        <topology evidence="2">Multi-pass membrane protein</topology>
    </subcellularLocation>
</comment>
<keyword evidence="4" id="KW-1003">Cell membrane</keyword>
<proteinExistence type="predicted"/>
<dbReference type="Gene3D" id="6.10.340.10">
    <property type="match status" value="1"/>
</dbReference>
<dbReference type="PRINTS" id="PR00344">
    <property type="entry name" value="BCTRLSENSOR"/>
</dbReference>
<keyword evidence="12" id="KW-0902">Two-component regulatory system</keyword>
<dbReference type="SMART" id="SM00304">
    <property type="entry name" value="HAMP"/>
    <property type="match status" value="1"/>
</dbReference>
<dbReference type="PANTHER" id="PTHR45528:SF1">
    <property type="entry name" value="SENSOR HISTIDINE KINASE CPXA"/>
    <property type="match status" value="1"/>
</dbReference>
<dbReference type="InterPro" id="IPR005467">
    <property type="entry name" value="His_kinase_dom"/>
</dbReference>
<keyword evidence="10" id="KW-0067">ATP-binding</keyword>
<dbReference type="SUPFAM" id="SSF47384">
    <property type="entry name" value="Homodimeric domain of signal transducing histidine kinase"/>
    <property type="match status" value="1"/>
</dbReference>
<reference evidence="17 18" key="1">
    <citation type="submission" date="2016-11" db="EMBL/GenBank/DDBJ databases">
        <authorList>
            <person name="Jaros S."/>
            <person name="Januszkiewicz K."/>
            <person name="Wedrychowicz H."/>
        </authorList>
    </citation>
    <scope>NUCLEOTIDE SEQUENCE [LARGE SCALE GENOMIC DNA]</scope>
    <source>
        <strain evidence="17 18">DSM 8605</strain>
    </source>
</reference>
<evidence type="ECO:0000313" key="17">
    <source>
        <dbReference type="EMBL" id="SHH63262.1"/>
    </source>
</evidence>
<sequence length="478" mass="54573">MKRSLVMRLFITITIVIASMFTIGIIVGRIALSYYFVQQKVYELRPQIKDLSLEISDTGKTTSHLYKQGLIIKVYDVYKNELKVFDDPFLELVEEDKQSMPFTEQNIFQSIYPYMDTVLMGKSLAKITKLKYVDGTSIFIGEPIIKNKVVIGMVFVIQPVVDYTSALKGFYLAYFLVTGAIIIIALMLIYIIIRQTINPLHKMIEGAQKMIDGNYKIKIDKNGQDEIGQLSYAFNALAAQLDIDSQAAARLEQTRRDYVANISHELRTPIASIRAMSETLTDNMLQSDKDKERYYKMIFREALRLQRLINDMLEISRIQQTHNALQKTDVDGSILMSQVYNQFQHIADDIDIYFTITESAQNMPKLYTNQDRLMQVIVILLDNAFKFTKVEGKVTIDAHYTEEKVYIKISDSGEGINEGDLPYVFERFYKSDKSHTGKGTGLGLAIAKQVIDNLGEVIEVNSQLGIGTEFTLTVEKFK</sequence>
<keyword evidence="8" id="KW-0547">Nucleotide-binding</keyword>
<evidence type="ECO:0000256" key="2">
    <source>
        <dbReference type="ARBA" id="ARBA00004651"/>
    </source>
</evidence>
<dbReference type="InterPro" id="IPR036097">
    <property type="entry name" value="HisK_dim/P_sf"/>
</dbReference>
<dbReference type="InterPro" id="IPR036890">
    <property type="entry name" value="HATPase_C_sf"/>
</dbReference>
<dbReference type="AlphaFoldDB" id="A0A1M5UJL1"/>
<evidence type="ECO:0000256" key="7">
    <source>
        <dbReference type="ARBA" id="ARBA00022692"/>
    </source>
</evidence>
<evidence type="ECO:0000256" key="9">
    <source>
        <dbReference type="ARBA" id="ARBA00022777"/>
    </source>
</evidence>
<feature type="transmembrane region" description="Helical" evidence="14">
    <location>
        <begin position="171"/>
        <end position="193"/>
    </location>
</feature>
<dbReference type="GO" id="GO:0000155">
    <property type="term" value="F:phosphorelay sensor kinase activity"/>
    <property type="evidence" value="ECO:0007669"/>
    <property type="project" value="InterPro"/>
</dbReference>
<comment type="catalytic activity">
    <reaction evidence="1">
        <text>ATP + protein L-histidine = ADP + protein N-phospho-L-histidine.</text>
        <dbReference type="EC" id="2.7.13.3"/>
    </reaction>
</comment>
<dbReference type="OrthoDB" id="2359336at2"/>
<dbReference type="EMBL" id="FQXM01000008">
    <property type="protein sequence ID" value="SHH63262.1"/>
    <property type="molecule type" value="Genomic_DNA"/>
</dbReference>
<dbReference type="SMART" id="SM00387">
    <property type="entry name" value="HATPase_c"/>
    <property type="match status" value="1"/>
</dbReference>
<feature type="transmembrane region" description="Helical" evidence="14">
    <location>
        <begin position="9"/>
        <end position="37"/>
    </location>
</feature>
<dbReference type="RefSeq" id="WP_073338079.1">
    <property type="nucleotide sequence ID" value="NZ_FQXM01000008.1"/>
</dbReference>
<keyword evidence="18" id="KW-1185">Reference proteome</keyword>
<dbReference type="Pfam" id="PF00512">
    <property type="entry name" value="HisKA"/>
    <property type="match status" value="1"/>
</dbReference>
<keyword evidence="13 14" id="KW-0472">Membrane</keyword>
<dbReference type="FunFam" id="3.30.565.10:FF:000006">
    <property type="entry name" value="Sensor histidine kinase WalK"/>
    <property type="match status" value="1"/>
</dbReference>
<dbReference type="CDD" id="cd00082">
    <property type="entry name" value="HisKA"/>
    <property type="match status" value="1"/>
</dbReference>
<dbReference type="InterPro" id="IPR003661">
    <property type="entry name" value="HisK_dim/P_dom"/>
</dbReference>
<dbReference type="InterPro" id="IPR003660">
    <property type="entry name" value="HAMP_dom"/>
</dbReference>
<name>A0A1M5UJL1_9CLOT</name>
<evidence type="ECO:0000256" key="13">
    <source>
        <dbReference type="ARBA" id="ARBA00023136"/>
    </source>
</evidence>
<dbReference type="SUPFAM" id="SSF158472">
    <property type="entry name" value="HAMP domain-like"/>
    <property type="match status" value="1"/>
</dbReference>
<evidence type="ECO:0000256" key="3">
    <source>
        <dbReference type="ARBA" id="ARBA00012438"/>
    </source>
</evidence>
<evidence type="ECO:0000313" key="18">
    <source>
        <dbReference type="Proteomes" id="UP000184447"/>
    </source>
</evidence>
<evidence type="ECO:0000256" key="5">
    <source>
        <dbReference type="ARBA" id="ARBA00022553"/>
    </source>
</evidence>
<dbReference type="Proteomes" id="UP000184447">
    <property type="component" value="Unassembled WGS sequence"/>
</dbReference>
<evidence type="ECO:0000256" key="6">
    <source>
        <dbReference type="ARBA" id="ARBA00022679"/>
    </source>
</evidence>
<dbReference type="GO" id="GO:0005886">
    <property type="term" value="C:plasma membrane"/>
    <property type="evidence" value="ECO:0007669"/>
    <property type="project" value="UniProtKB-SubCell"/>
</dbReference>
<organism evidence="17 18">
    <name type="scientific">Clostridium grantii DSM 8605</name>
    <dbReference type="NCBI Taxonomy" id="1121316"/>
    <lineage>
        <taxon>Bacteria</taxon>
        <taxon>Bacillati</taxon>
        <taxon>Bacillota</taxon>
        <taxon>Clostridia</taxon>
        <taxon>Eubacteriales</taxon>
        <taxon>Clostridiaceae</taxon>
        <taxon>Clostridium</taxon>
    </lineage>
</organism>
<evidence type="ECO:0000259" key="15">
    <source>
        <dbReference type="PROSITE" id="PS50109"/>
    </source>
</evidence>
<dbReference type="Gene3D" id="3.30.565.10">
    <property type="entry name" value="Histidine kinase-like ATPase, C-terminal domain"/>
    <property type="match status" value="1"/>
</dbReference>
<feature type="domain" description="HAMP" evidence="16">
    <location>
        <begin position="194"/>
        <end position="246"/>
    </location>
</feature>
<dbReference type="PROSITE" id="PS50109">
    <property type="entry name" value="HIS_KIN"/>
    <property type="match status" value="1"/>
</dbReference>
<keyword evidence="9 17" id="KW-0418">Kinase</keyword>
<dbReference type="InterPro" id="IPR004358">
    <property type="entry name" value="Sig_transdc_His_kin-like_C"/>
</dbReference>
<gene>
    <name evidence="17" type="ORF">SAMN02745207_01776</name>
</gene>
<evidence type="ECO:0000256" key="12">
    <source>
        <dbReference type="ARBA" id="ARBA00023012"/>
    </source>
</evidence>
<dbReference type="PANTHER" id="PTHR45528">
    <property type="entry name" value="SENSOR HISTIDINE KINASE CPXA"/>
    <property type="match status" value="1"/>
</dbReference>
<evidence type="ECO:0000259" key="16">
    <source>
        <dbReference type="PROSITE" id="PS50885"/>
    </source>
</evidence>